<dbReference type="EMBL" id="RJAI01000014">
    <property type="protein sequence ID" value="RNF92503.1"/>
    <property type="molecule type" value="Genomic_DNA"/>
</dbReference>
<sequence length="424" mass="47850">MGIFQKLSDQLRYPAAYAYVSLQSRMNWFRSLGKADSVLYSSSYAGQKIVLMALFQKGEIRDDIVHFLRAAKEAGLYVLCVNTLKIKNPERYSDIIDCYIEKYNYGRDFGSYKSGFNYLYSSGLAEQCPRMMLVNDSVFFSRKHNAQFLHEMFDSNVEALGATENYEIEHHLGSFCIALSNNVLNHPRLKKYWKDYKCTDVRPVVIKTGEMELSKTLKRIVSSPNNFRSLYDIGRASELLHGSDEVLEDIARLSRNSELLHWPRFSFSAVSKDVISKYLHSPAAIAGVSALNADFDSLSEVEVHYADSLSGFSEFVCGAVTNSSSAAGSIRSTVKGEVISNFIGCFAHGSQIHQNGIFLHRIGLPIIKLDGVYRGMFVSKDIENIALDLEPDQRGEFRWIMYSRPFGGDVLIGWKRAAFLRGLI</sequence>
<name>A0A3M8THC0_PSEPU</name>
<evidence type="ECO:0000313" key="1">
    <source>
        <dbReference type="EMBL" id="RNF92503.1"/>
    </source>
</evidence>
<accession>A0A3M8THC0</accession>
<gene>
    <name evidence="1" type="ORF">EFK07_06285</name>
</gene>
<reference evidence="1 2" key="1">
    <citation type="submission" date="2018-10" db="EMBL/GenBank/DDBJ databases">
        <title>An outbreak of IMP-63 producing strain in France.</title>
        <authorList>
            <person name="Bour M."/>
            <person name="Liapis E."/>
            <person name="Plesiat P."/>
        </authorList>
    </citation>
    <scope>NUCLEOTIDE SEQUENCE [LARGE SCALE GENOMIC DNA]</scope>
    <source>
        <strain evidence="1 2">12917</strain>
    </source>
</reference>
<proteinExistence type="predicted"/>
<evidence type="ECO:0000313" key="2">
    <source>
        <dbReference type="Proteomes" id="UP000278162"/>
    </source>
</evidence>
<dbReference type="AlphaFoldDB" id="A0A3M8THC0"/>
<evidence type="ECO:0008006" key="3">
    <source>
        <dbReference type="Google" id="ProtNLM"/>
    </source>
</evidence>
<dbReference type="Proteomes" id="UP000278162">
    <property type="component" value="Unassembled WGS sequence"/>
</dbReference>
<comment type="caution">
    <text evidence="1">The sequence shown here is derived from an EMBL/GenBank/DDBJ whole genome shotgun (WGS) entry which is preliminary data.</text>
</comment>
<dbReference type="Pfam" id="PF05045">
    <property type="entry name" value="RgpF"/>
    <property type="match status" value="1"/>
</dbReference>
<protein>
    <recommendedName>
        <fullName evidence="3">Rhamnan synthesis protein F</fullName>
    </recommendedName>
</protein>
<organism evidence="1 2">
    <name type="scientific">Pseudomonas putida</name>
    <name type="common">Arthrobacter siderocapsulatus</name>
    <dbReference type="NCBI Taxonomy" id="303"/>
    <lineage>
        <taxon>Bacteria</taxon>
        <taxon>Pseudomonadati</taxon>
        <taxon>Pseudomonadota</taxon>
        <taxon>Gammaproteobacteria</taxon>
        <taxon>Pseudomonadales</taxon>
        <taxon>Pseudomonadaceae</taxon>
        <taxon>Pseudomonas</taxon>
    </lineage>
</organism>
<dbReference type="RefSeq" id="WP_085721619.1">
    <property type="nucleotide sequence ID" value="NZ_RJAI01000014.1"/>
</dbReference>
<dbReference type="InterPro" id="IPR007739">
    <property type="entry name" value="RgpF"/>
</dbReference>